<evidence type="ECO:0000313" key="2">
    <source>
        <dbReference type="EMBL" id="KAK7743292.1"/>
    </source>
</evidence>
<organism evidence="2 3">
    <name type="scientific">Cytospora paraplurivora</name>
    <dbReference type="NCBI Taxonomy" id="2898453"/>
    <lineage>
        <taxon>Eukaryota</taxon>
        <taxon>Fungi</taxon>
        <taxon>Dikarya</taxon>
        <taxon>Ascomycota</taxon>
        <taxon>Pezizomycotina</taxon>
        <taxon>Sordariomycetes</taxon>
        <taxon>Sordariomycetidae</taxon>
        <taxon>Diaporthales</taxon>
        <taxon>Cytosporaceae</taxon>
        <taxon>Cytospora</taxon>
    </lineage>
</organism>
<dbReference type="InterPro" id="IPR013658">
    <property type="entry name" value="SGL"/>
</dbReference>
<dbReference type="EMBL" id="JAJSPL020000014">
    <property type="protein sequence ID" value="KAK7743292.1"/>
    <property type="molecule type" value="Genomic_DNA"/>
</dbReference>
<proteinExistence type="predicted"/>
<dbReference type="InterPro" id="IPR011042">
    <property type="entry name" value="6-blade_b-propeller_TolB-like"/>
</dbReference>
<sequence>MHPVLYILPIFGLRGALGGLIRRQENFTTAIAQPCKLHYKAKSPSILCIQDNGAVLPEGFERIISSTAGHADTYGSTVVPDDASFQLVSKASFLIWDIARAAEILGPNPVVEDLFEVDDTPHEGPVYVPDLNIILFSPLRLPPTLYSIDLNEVTPTLTTTTSDPPLFGSGAIYHQGLVYYCGSGTRSGEYVGGLYALNATSGKAWPVLNNYFGYNFATCDDLAVAPNGDIWFTDNSIYRYVPATGLVQLISDDFDQPNGIAFSPDGQTVYMSDTGADTITDDDRTLRYISHKRRTLYAADVLPSGTGFVNRRAIFLSQDRVPDGVKVAHNGYVVTATGSGVDVLDPLGVQILRVQTDFTVLNLVWAGKSNTDLWLVGYGKVARVQWALEGPHLT</sequence>
<dbReference type="Pfam" id="PF08450">
    <property type="entry name" value="SGL"/>
    <property type="match status" value="1"/>
</dbReference>
<dbReference type="PANTHER" id="PTHR47064:SF2">
    <property type="entry name" value="SMP-30_GLUCONOLACTONASE_LRE-LIKE REGION DOMAIN-CONTAINING PROTEIN-RELATED"/>
    <property type="match status" value="1"/>
</dbReference>
<evidence type="ECO:0000313" key="3">
    <source>
        <dbReference type="Proteomes" id="UP001320245"/>
    </source>
</evidence>
<gene>
    <name evidence="2" type="ORF">SLS53_004377</name>
</gene>
<accession>A0AAN9UAY5</accession>
<dbReference type="InterPro" id="IPR052988">
    <property type="entry name" value="Oryzine_lactonohydrolase"/>
</dbReference>
<name>A0AAN9UAY5_9PEZI</name>
<protein>
    <recommendedName>
        <fullName evidence="1">SMP-30/Gluconolactonase/LRE-like region domain-containing protein</fullName>
    </recommendedName>
</protein>
<dbReference type="Proteomes" id="UP001320245">
    <property type="component" value="Unassembled WGS sequence"/>
</dbReference>
<comment type="caution">
    <text evidence="2">The sequence shown here is derived from an EMBL/GenBank/DDBJ whole genome shotgun (WGS) entry which is preliminary data.</text>
</comment>
<reference evidence="2 3" key="1">
    <citation type="journal article" date="2023" name="PLoS ONE">
        <title>Cytospora paraplurivora sp. nov. isolated from orchards with fruit tree decline syndrome in Ontario, Canada.</title>
        <authorList>
            <person name="Ilyukhin E."/>
            <person name="Nguyen H.D.T."/>
            <person name="Castle A.J."/>
            <person name="Ellouze W."/>
        </authorList>
    </citation>
    <scope>NUCLEOTIDE SEQUENCE [LARGE SCALE GENOMIC DNA]</scope>
    <source>
        <strain evidence="2 3">FDS-564</strain>
    </source>
</reference>
<keyword evidence="3" id="KW-1185">Reference proteome</keyword>
<evidence type="ECO:0000259" key="1">
    <source>
        <dbReference type="Pfam" id="PF08450"/>
    </source>
</evidence>
<dbReference type="SUPFAM" id="SSF63829">
    <property type="entry name" value="Calcium-dependent phosphotriesterase"/>
    <property type="match status" value="1"/>
</dbReference>
<dbReference type="Gene3D" id="2.120.10.30">
    <property type="entry name" value="TolB, C-terminal domain"/>
    <property type="match status" value="1"/>
</dbReference>
<feature type="domain" description="SMP-30/Gluconolactonase/LRE-like region" evidence="1">
    <location>
        <begin position="215"/>
        <end position="375"/>
    </location>
</feature>
<dbReference type="AlphaFoldDB" id="A0AAN9UAY5"/>
<dbReference type="PANTHER" id="PTHR47064">
    <property type="entry name" value="PUTATIVE (AFU_ORTHOLOGUE AFUA_1G08990)-RELATED"/>
    <property type="match status" value="1"/>
</dbReference>